<name>A0A941EZ44_9ACTN</name>
<sequence>VLYTEVNAQISGSWHIYEVFAHRIVHATQAPHRTVTESHVPPHWMVPDGAAFHRALADLGLGYNRATRTGVIVSMPIIDPPTGAGGAQFTFSTVHDSPAGHAAIWHALEDRFTTTPRAAARPAERRHG</sequence>
<proteinExistence type="predicted"/>
<dbReference type="EMBL" id="JAGSOG010000861">
    <property type="protein sequence ID" value="MBR7840001.1"/>
    <property type="molecule type" value="Genomic_DNA"/>
</dbReference>
<protein>
    <submittedName>
        <fullName evidence="1">Uncharacterized protein</fullName>
    </submittedName>
</protein>
<organism evidence="1 2">
    <name type="scientific">Actinospica durhamensis</name>
    <dbReference type="NCBI Taxonomy" id="1508375"/>
    <lineage>
        <taxon>Bacteria</taxon>
        <taxon>Bacillati</taxon>
        <taxon>Actinomycetota</taxon>
        <taxon>Actinomycetes</taxon>
        <taxon>Catenulisporales</taxon>
        <taxon>Actinospicaceae</taxon>
        <taxon>Actinospica</taxon>
    </lineage>
</organism>
<comment type="caution">
    <text evidence="1">The sequence shown here is derived from an EMBL/GenBank/DDBJ whole genome shotgun (WGS) entry which is preliminary data.</text>
</comment>
<feature type="non-terminal residue" evidence="1">
    <location>
        <position position="1"/>
    </location>
</feature>
<reference evidence="1" key="1">
    <citation type="submission" date="2021-04" db="EMBL/GenBank/DDBJ databases">
        <title>Genome based classification of Actinospica acidithermotolerans sp. nov., an actinobacterium isolated from an Indonesian hot spring.</title>
        <authorList>
            <person name="Kusuma A.B."/>
            <person name="Putra K.E."/>
            <person name="Nafisah S."/>
            <person name="Loh J."/>
            <person name="Nouioui I."/>
            <person name="Goodfellow M."/>
        </authorList>
    </citation>
    <scope>NUCLEOTIDE SEQUENCE</scope>
    <source>
        <strain evidence="1">CSCA 57</strain>
    </source>
</reference>
<keyword evidence="2" id="KW-1185">Reference proteome</keyword>
<accession>A0A941EZ44</accession>
<gene>
    <name evidence="1" type="ORF">KDL01_42605</name>
</gene>
<dbReference type="Proteomes" id="UP000675781">
    <property type="component" value="Unassembled WGS sequence"/>
</dbReference>
<evidence type="ECO:0000313" key="1">
    <source>
        <dbReference type="EMBL" id="MBR7840001.1"/>
    </source>
</evidence>
<dbReference type="AlphaFoldDB" id="A0A941EZ44"/>
<evidence type="ECO:0000313" key="2">
    <source>
        <dbReference type="Proteomes" id="UP000675781"/>
    </source>
</evidence>